<dbReference type="CDD" id="cd00821">
    <property type="entry name" value="PH"/>
    <property type="match status" value="1"/>
</dbReference>
<dbReference type="Pfam" id="PF00169">
    <property type="entry name" value="PH"/>
    <property type="match status" value="1"/>
</dbReference>
<dbReference type="Gene3D" id="2.30.29.30">
    <property type="entry name" value="Pleckstrin-homology domain (PH domain)/Phosphotyrosine-binding domain (PTB)"/>
    <property type="match status" value="1"/>
</dbReference>
<accession>A0ABQ7HY12</accession>
<dbReference type="Proteomes" id="UP001516464">
    <property type="component" value="Unassembled WGS sequence"/>
</dbReference>
<protein>
    <recommendedName>
        <fullName evidence="1">PH domain-containing protein</fullName>
    </recommendedName>
</protein>
<sequence length="272" mass="31596">MEPFNTYETPSNSNKSQSVIDKYSVQELCLQTELNPIECSEEKFMVSEPTTTINGSKIYDPDPNWKPCITPTLYGPGEPLRVKPTFEMVHLHYSFENGKETSRFIFRVISDRCWLISKSLNQLAPFIKEIKGDIIKSKNPYKLELRSKMIPLLLNKNLSHPSYDLQGFITTDIIEKYELVSGFLRMKTGYFKKWTVFNVKIIGEALTCYEGSKLRKVYDLRCCDVYSLNDDSECLHAFVILFNSQNNVVFCASSEEEKNEWVRILRRAIYVK</sequence>
<evidence type="ECO:0000259" key="1">
    <source>
        <dbReference type="PROSITE" id="PS50003"/>
    </source>
</evidence>
<evidence type="ECO:0000313" key="2">
    <source>
        <dbReference type="EMBL" id="KAF7683010.1"/>
    </source>
</evidence>
<gene>
    <name evidence="2" type="ORF">TCON_1778</name>
</gene>
<proteinExistence type="predicted"/>
<comment type="caution">
    <text evidence="2">The sequence shown here is derived from an EMBL/GenBank/DDBJ whole genome shotgun (WGS) entry which is preliminary data.</text>
</comment>
<dbReference type="SMART" id="SM00233">
    <property type="entry name" value="PH"/>
    <property type="match status" value="1"/>
</dbReference>
<dbReference type="EMBL" id="SBIQ01000143">
    <property type="protein sequence ID" value="KAF7683010.1"/>
    <property type="molecule type" value="Genomic_DNA"/>
</dbReference>
<feature type="domain" description="PH" evidence="1">
    <location>
        <begin position="177"/>
        <end position="270"/>
    </location>
</feature>
<name>A0ABQ7HY12_9MICR</name>
<dbReference type="InterPro" id="IPR011993">
    <property type="entry name" value="PH-like_dom_sf"/>
</dbReference>
<evidence type="ECO:0000313" key="3">
    <source>
        <dbReference type="Proteomes" id="UP001516464"/>
    </source>
</evidence>
<reference evidence="2 3" key="1">
    <citation type="submission" date="2019-01" db="EMBL/GenBank/DDBJ databases">
        <title>Genomes sequencing and comparative genomics of infectious freshwater microsporidia, Cucumispora dikerogammari and Thelohania contejeani.</title>
        <authorList>
            <person name="Cormier A."/>
            <person name="Giraud I."/>
            <person name="Wattier R."/>
            <person name="Teixeira M."/>
            <person name="Grandjean F."/>
            <person name="Rigaud T."/>
            <person name="Cordaux R."/>
        </authorList>
    </citation>
    <scope>NUCLEOTIDE SEQUENCE [LARGE SCALE GENOMIC DNA]</scope>
    <source>
        <strain evidence="2">T1</strain>
        <tissue evidence="2">Spores</tissue>
    </source>
</reference>
<organism evidence="2 3">
    <name type="scientific">Astathelohania contejeani</name>
    <dbReference type="NCBI Taxonomy" id="164912"/>
    <lineage>
        <taxon>Eukaryota</taxon>
        <taxon>Fungi</taxon>
        <taxon>Fungi incertae sedis</taxon>
        <taxon>Microsporidia</taxon>
        <taxon>Astathelohaniidae</taxon>
        <taxon>Astathelohania</taxon>
    </lineage>
</organism>
<keyword evidence="3" id="KW-1185">Reference proteome</keyword>
<dbReference type="SUPFAM" id="SSF50729">
    <property type="entry name" value="PH domain-like"/>
    <property type="match status" value="1"/>
</dbReference>
<dbReference type="PROSITE" id="PS50003">
    <property type="entry name" value="PH_DOMAIN"/>
    <property type="match status" value="1"/>
</dbReference>
<dbReference type="InterPro" id="IPR001849">
    <property type="entry name" value="PH_domain"/>
</dbReference>